<comment type="caution">
    <text evidence="1">The sequence shown here is derived from an EMBL/GenBank/DDBJ whole genome shotgun (WGS) entry which is preliminary data.</text>
</comment>
<dbReference type="Proteomes" id="UP000321577">
    <property type="component" value="Unassembled WGS sequence"/>
</dbReference>
<keyword evidence="2" id="KW-1185">Reference proteome</keyword>
<sequence>MNGLTRQVLMPAIEVQKTGGLQALNKFFRQNGLACGTWQKGDLPSAIGLTNEHHRLGGGGCGRALHPSRVDTEPIQFLRDRKACHIVPTDIHKGCFAAQPGQNDECCGDRPSTHGDMIQGLVNPFSGLEIWDKPEIIQGGGADTDDIPQEAGTHVISRHEMRCGEGWLEIEAGMQHAHVSWESLASALPSCLKSKLPAIGKTAGRSQIEVLSSRHQDGERTRRAGGA</sequence>
<dbReference type="EMBL" id="BKAG01000014">
    <property type="protein sequence ID" value="GEP43052.1"/>
    <property type="molecule type" value="Genomic_DNA"/>
</dbReference>
<organism evidence="1 2">
    <name type="scientific">Brevifollis gellanilyticus</name>
    <dbReference type="NCBI Taxonomy" id="748831"/>
    <lineage>
        <taxon>Bacteria</taxon>
        <taxon>Pseudomonadati</taxon>
        <taxon>Verrucomicrobiota</taxon>
        <taxon>Verrucomicrobiia</taxon>
        <taxon>Verrucomicrobiales</taxon>
        <taxon>Verrucomicrobiaceae</taxon>
    </lineage>
</organism>
<evidence type="ECO:0000313" key="2">
    <source>
        <dbReference type="Proteomes" id="UP000321577"/>
    </source>
</evidence>
<evidence type="ECO:0000313" key="1">
    <source>
        <dbReference type="EMBL" id="GEP43052.1"/>
    </source>
</evidence>
<gene>
    <name evidence="1" type="ORF">BGE01nite_23430</name>
</gene>
<name>A0A512M8K6_9BACT</name>
<reference evidence="1 2" key="1">
    <citation type="submission" date="2019-07" db="EMBL/GenBank/DDBJ databases">
        <title>Whole genome shotgun sequence of Brevifollis gellanilyticus NBRC 108608.</title>
        <authorList>
            <person name="Hosoyama A."/>
            <person name="Uohara A."/>
            <person name="Ohji S."/>
            <person name="Ichikawa N."/>
        </authorList>
    </citation>
    <scope>NUCLEOTIDE SEQUENCE [LARGE SCALE GENOMIC DNA]</scope>
    <source>
        <strain evidence="1 2">NBRC 108608</strain>
    </source>
</reference>
<proteinExistence type="predicted"/>
<protein>
    <submittedName>
        <fullName evidence="1">Uncharacterized protein</fullName>
    </submittedName>
</protein>
<accession>A0A512M8K6</accession>
<dbReference type="AlphaFoldDB" id="A0A512M8K6"/>